<dbReference type="PANTHER" id="PTHR11487:SF0">
    <property type="entry name" value="S-ACYL FATTY ACID SYNTHASE THIOESTERASE, MEDIUM CHAIN"/>
    <property type="match status" value="1"/>
</dbReference>
<dbReference type="GO" id="GO:0008610">
    <property type="term" value="P:lipid biosynthetic process"/>
    <property type="evidence" value="ECO:0007669"/>
    <property type="project" value="TreeGrafter"/>
</dbReference>
<reference evidence="3 4" key="1">
    <citation type="submission" date="2018-03" db="EMBL/GenBank/DDBJ databases">
        <title>Chitinolytic properties of Streptosporangium nondiastaticum TBG75A20.</title>
        <authorList>
            <person name="Gayathri V."/>
            <person name="Shiburaj S."/>
        </authorList>
    </citation>
    <scope>NUCLEOTIDE SEQUENCE [LARGE SCALE GENOMIC DNA]</scope>
    <source>
        <strain evidence="3 4">TBG75A20</strain>
    </source>
</reference>
<evidence type="ECO:0000313" key="3">
    <source>
        <dbReference type="EMBL" id="PSJ24793.1"/>
    </source>
</evidence>
<protein>
    <submittedName>
        <fullName evidence="3">Thioesterase</fullName>
    </submittedName>
</protein>
<evidence type="ECO:0000259" key="2">
    <source>
        <dbReference type="Pfam" id="PF00975"/>
    </source>
</evidence>
<feature type="domain" description="Thioesterase" evidence="2">
    <location>
        <begin position="27"/>
        <end position="239"/>
    </location>
</feature>
<dbReference type="InterPro" id="IPR029058">
    <property type="entry name" value="AB_hydrolase_fold"/>
</dbReference>
<comment type="similarity">
    <text evidence="1">Belongs to the thioesterase family.</text>
</comment>
<dbReference type="Pfam" id="PF00975">
    <property type="entry name" value="Thioesterase"/>
    <property type="match status" value="1"/>
</dbReference>
<organism evidence="3 4">
    <name type="scientific">Streptosporangium nondiastaticum</name>
    <dbReference type="NCBI Taxonomy" id="35764"/>
    <lineage>
        <taxon>Bacteria</taxon>
        <taxon>Bacillati</taxon>
        <taxon>Actinomycetota</taxon>
        <taxon>Actinomycetes</taxon>
        <taxon>Streptosporangiales</taxon>
        <taxon>Streptosporangiaceae</taxon>
        <taxon>Streptosporangium</taxon>
    </lineage>
</organism>
<dbReference type="RefSeq" id="WP_106681597.1">
    <property type="nucleotide sequence ID" value="NZ_PXWG01000159.1"/>
</dbReference>
<proteinExistence type="inferred from homology"/>
<dbReference type="PANTHER" id="PTHR11487">
    <property type="entry name" value="THIOESTERASE"/>
    <property type="match status" value="1"/>
</dbReference>
<gene>
    <name evidence="3" type="ORF">B7P34_31475</name>
</gene>
<evidence type="ECO:0000256" key="1">
    <source>
        <dbReference type="ARBA" id="ARBA00007169"/>
    </source>
</evidence>
<name>A0A9X7JJJ4_9ACTN</name>
<dbReference type="Gene3D" id="3.40.50.1820">
    <property type="entry name" value="alpha/beta hydrolase"/>
    <property type="match status" value="1"/>
</dbReference>
<comment type="caution">
    <text evidence="3">The sequence shown here is derived from an EMBL/GenBank/DDBJ whole genome shotgun (WGS) entry which is preliminary data.</text>
</comment>
<keyword evidence="4" id="KW-1185">Reference proteome</keyword>
<evidence type="ECO:0000313" key="4">
    <source>
        <dbReference type="Proteomes" id="UP000242427"/>
    </source>
</evidence>
<accession>A0A9X7JJJ4</accession>
<dbReference type="InterPro" id="IPR012223">
    <property type="entry name" value="TEII"/>
</dbReference>
<dbReference type="OrthoDB" id="8480037at2"/>
<dbReference type="SUPFAM" id="SSF53474">
    <property type="entry name" value="alpha/beta-Hydrolases"/>
    <property type="match status" value="1"/>
</dbReference>
<dbReference type="Proteomes" id="UP000242427">
    <property type="component" value="Unassembled WGS sequence"/>
</dbReference>
<dbReference type="InterPro" id="IPR001031">
    <property type="entry name" value="Thioesterase"/>
</dbReference>
<sequence length="255" mass="26506">MIAAAPGTPTSHDWITARHAAGAPRVRIICLAQAGGGAGAFSGWRAHLPEGVELAPVELPGRGTKGDIPMPGTFEELCDLLFAGLTAEFAMPYVLFGHSFGGALAYELTRRAEAHGLNAPLATVVSGARAPHVPPTGKISGSSDKELLRWLLDHGGLPAELLRFTDYLAYVMRAIRTDLAFAEGYLLPGPVRVASPLHAFAGADDRLVPPAQVERWADCAGSAFSLTVLPGGHSFPHTDPAALLAAIGSVLPGGL</sequence>
<dbReference type="EMBL" id="PXWG01000159">
    <property type="protein sequence ID" value="PSJ24793.1"/>
    <property type="molecule type" value="Genomic_DNA"/>
</dbReference>
<dbReference type="AlphaFoldDB" id="A0A9X7JJJ4"/>